<proteinExistence type="predicted"/>
<dbReference type="Proteomes" id="UP001152607">
    <property type="component" value="Unassembled WGS sequence"/>
</dbReference>
<feature type="compositionally biased region" description="Basic residues" evidence="1">
    <location>
        <begin position="1"/>
        <end position="13"/>
    </location>
</feature>
<evidence type="ECO:0000256" key="1">
    <source>
        <dbReference type="SAM" id="MobiDB-lite"/>
    </source>
</evidence>
<dbReference type="EMBL" id="CAOQHR010000002">
    <property type="protein sequence ID" value="CAI6295789.1"/>
    <property type="molecule type" value="Genomic_DNA"/>
</dbReference>
<name>A0A9W4XLN2_9PLEO</name>
<dbReference type="AlphaFoldDB" id="A0A9W4XLN2"/>
<reference evidence="2" key="1">
    <citation type="submission" date="2023-01" db="EMBL/GenBank/DDBJ databases">
        <authorList>
            <person name="Van Ghelder C."/>
            <person name="Rancurel C."/>
        </authorList>
    </citation>
    <scope>NUCLEOTIDE SEQUENCE</scope>
    <source>
        <strain evidence="2">CNCM I-4278</strain>
    </source>
</reference>
<gene>
    <name evidence="2" type="ORF">PDIGIT_LOCUS2642</name>
</gene>
<organism evidence="2 3">
    <name type="scientific">Periconia digitata</name>
    <dbReference type="NCBI Taxonomy" id="1303443"/>
    <lineage>
        <taxon>Eukaryota</taxon>
        <taxon>Fungi</taxon>
        <taxon>Dikarya</taxon>
        <taxon>Ascomycota</taxon>
        <taxon>Pezizomycotina</taxon>
        <taxon>Dothideomycetes</taxon>
        <taxon>Pleosporomycetidae</taxon>
        <taxon>Pleosporales</taxon>
        <taxon>Massarineae</taxon>
        <taxon>Periconiaceae</taxon>
        <taxon>Periconia</taxon>
    </lineage>
</organism>
<protein>
    <submittedName>
        <fullName evidence="2">Uncharacterized protein</fullName>
    </submittedName>
</protein>
<evidence type="ECO:0000313" key="3">
    <source>
        <dbReference type="Proteomes" id="UP001152607"/>
    </source>
</evidence>
<comment type="caution">
    <text evidence="2">The sequence shown here is derived from an EMBL/GenBank/DDBJ whole genome shotgun (WGS) entry which is preliminary data.</text>
</comment>
<accession>A0A9W4XLN2</accession>
<feature type="region of interest" description="Disordered" evidence="1">
    <location>
        <begin position="1"/>
        <end position="38"/>
    </location>
</feature>
<evidence type="ECO:0000313" key="2">
    <source>
        <dbReference type="EMBL" id="CAI6295789.1"/>
    </source>
</evidence>
<keyword evidence="3" id="KW-1185">Reference proteome</keyword>
<sequence>MHGAIHRGLHRPMRGPANSHGPTSNYHSLLRLPTGNRKTHESKPSLILLPLLYLHSYIHSLHSHPPRYCNDYTPGRPLMARGPPTCMRPAHARPSMRYCCHCILQPLFCLFNCPIRAICAYSAAI</sequence>